<dbReference type="AlphaFoldDB" id="I9QNF0"/>
<dbReference type="Pfam" id="PF03692">
    <property type="entry name" value="CxxCxxCC"/>
    <property type="match status" value="1"/>
</dbReference>
<dbReference type="PATRIC" id="fig|992029.3.peg.826"/>
<dbReference type="EMBL" id="AKNX01000002">
    <property type="protein sequence ID" value="EJB34599.1"/>
    <property type="molecule type" value="Genomic_DNA"/>
</dbReference>
<dbReference type="InterPro" id="IPR005358">
    <property type="entry name" value="Puta_zinc/iron-chelating_dom"/>
</dbReference>
<dbReference type="RefSeq" id="WP_000711058.1">
    <property type="nucleotide sequence ID" value="NZ_AKNX01000002.1"/>
</dbReference>
<keyword evidence="1" id="KW-0472">Membrane</keyword>
<protein>
    <submittedName>
        <fullName evidence="2">Uncharacterized protein</fullName>
    </submittedName>
</protein>
<reference evidence="2 3" key="1">
    <citation type="journal article" date="2013" name="Pathog. Dis.">
        <title>Genome sequences of 65 Helicobacter pylori strains isolated from asymptomatic individuals and patients with gastric cancer, peptic ulcer disease, or gastritis.</title>
        <authorList>
            <person name="Blanchard T.G."/>
            <person name="Czinn S.J."/>
            <person name="Correa P."/>
            <person name="Nakazawa T."/>
            <person name="Keelan M."/>
            <person name="Morningstar L."/>
            <person name="Santana-Cruz I."/>
            <person name="Maroo A."/>
            <person name="McCracken C."/>
            <person name="Shefchek K."/>
            <person name="Daugherty S."/>
            <person name="Song Y."/>
            <person name="Fraser C.M."/>
            <person name="Fricke W.F."/>
        </authorList>
    </citation>
    <scope>NUCLEOTIDE SEQUENCE [LARGE SCALE GENOMIC DNA]</scope>
    <source>
        <strain evidence="2 3">NQ4076</strain>
    </source>
</reference>
<proteinExistence type="predicted"/>
<name>I9QNF0_HELPX</name>
<evidence type="ECO:0000313" key="2">
    <source>
        <dbReference type="EMBL" id="EJB34599.1"/>
    </source>
</evidence>
<keyword evidence="1" id="KW-0812">Transmembrane</keyword>
<organism evidence="2 3">
    <name type="scientific">Helicobacter pylori NQ4076</name>
    <dbReference type="NCBI Taxonomy" id="992029"/>
    <lineage>
        <taxon>Bacteria</taxon>
        <taxon>Pseudomonadati</taxon>
        <taxon>Campylobacterota</taxon>
        <taxon>Epsilonproteobacteria</taxon>
        <taxon>Campylobacterales</taxon>
        <taxon>Helicobacteraceae</taxon>
        <taxon>Helicobacter</taxon>
    </lineage>
</organism>
<feature type="transmembrane region" description="Helical" evidence="1">
    <location>
        <begin position="334"/>
        <end position="353"/>
    </location>
</feature>
<evidence type="ECO:0000313" key="3">
    <source>
        <dbReference type="Proteomes" id="UP000004074"/>
    </source>
</evidence>
<gene>
    <name evidence="2" type="ORF">HPNQ4076_0849</name>
</gene>
<dbReference type="Proteomes" id="UP000004074">
    <property type="component" value="Unassembled WGS sequence"/>
</dbReference>
<sequence length="453" mass="50175">MKKDREKKQKYSNITDATTMGSTAEESAFYASANREHFSVLDRLEEISKRKINPNYIKQNINQQAGYSAEIKEQARVNEHNILAGKMGRLRQYDDLSSEKKPQVKKFFPNHATPSKNHEIVDYISVDEKGNVIPGTAVQSKFVGKNGEECFKKLLSKDYEKYFKNGAKMKIARNRYGDFQRAVNTRIKSLESQIAKQKGLGDFQKAAHLEEKLQKCKTIKAHTRPASTTKREAIEARLNPKLSTAKDVTSVSHQAGMNAAQTGAWIGGCVSLVTNVYECIANGKDPKKAIKHTAIATLKGGALSYVSAFASSSLGGLMQSSANKIIQSLGKGSVPAMIVGACVANATILGRYFSGKIDKNRASYCGLCCKNIAGIIELIEFDVGNGVCKFLDLETNLCKIYESRPLICRIDEAHKKLYSHIPLKEFYAKNAEVCNALQEANHINKSFRVIINQ</sequence>
<accession>I9QNF0</accession>
<feature type="transmembrane region" description="Helical" evidence="1">
    <location>
        <begin position="294"/>
        <end position="314"/>
    </location>
</feature>
<evidence type="ECO:0000256" key="1">
    <source>
        <dbReference type="SAM" id="Phobius"/>
    </source>
</evidence>
<keyword evidence="1" id="KW-1133">Transmembrane helix</keyword>
<comment type="caution">
    <text evidence="2">The sequence shown here is derived from an EMBL/GenBank/DDBJ whole genome shotgun (WGS) entry which is preliminary data.</text>
</comment>